<evidence type="ECO:0000313" key="9">
    <source>
        <dbReference type="EMBL" id="KAF1981431.1"/>
    </source>
</evidence>
<evidence type="ECO:0000259" key="8">
    <source>
        <dbReference type="Pfam" id="PF08292"/>
    </source>
</evidence>
<dbReference type="Pfam" id="PF08292">
    <property type="entry name" value="RNA_pol_Rbc25"/>
    <property type="match status" value="1"/>
</dbReference>
<dbReference type="PANTHER" id="PTHR12709">
    <property type="entry name" value="DNA-DIRECTED RNA POLYMERASE II, III"/>
    <property type="match status" value="1"/>
</dbReference>
<dbReference type="PANTHER" id="PTHR12709:SF1">
    <property type="entry name" value="DNA-DIRECTED RNA POLYMERASE III SUBUNIT RPC8"/>
    <property type="match status" value="1"/>
</dbReference>
<evidence type="ECO:0000256" key="1">
    <source>
        <dbReference type="ARBA" id="ARBA00004123"/>
    </source>
</evidence>
<dbReference type="InterPro" id="IPR036898">
    <property type="entry name" value="RNA_pol_Rpb7-like_N_sf"/>
</dbReference>
<keyword evidence="4 6" id="KW-0804">Transcription</keyword>
<dbReference type="CDD" id="cd04330">
    <property type="entry name" value="RNAP_III_Rpc25_N"/>
    <property type="match status" value="1"/>
</dbReference>
<evidence type="ECO:0000256" key="2">
    <source>
        <dbReference type="ARBA" id="ARBA00009307"/>
    </source>
</evidence>
<accession>A0A6G1GKI7</accession>
<dbReference type="EMBL" id="ML977199">
    <property type="protein sequence ID" value="KAF1981431.1"/>
    <property type="molecule type" value="Genomic_DNA"/>
</dbReference>
<dbReference type="AlphaFoldDB" id="A0A6G1GKI7"/>
<dbReference type="SUPFAM" id="SSF50249">
    <property type="entry name" value="Nucleic acid-binding proteins"/>
    <property type="match status" value="1"/>
</dbReference>
<dbReference type="InterPro" id="IPR012340">
    <property type="entry name" value="NA-bd_OB-fold"/>
</dbReference>
<evidence type="ECO:0000256" key="6">
    <source>
        <dbReference type="RuleBase" id="RU369086"/>
    </source>
</evidence>
<feature type="domain" description="RNA polymerase Rpb7-like N-terminal" evidence="7">
    <location>
        <begin position="8"/>
        <end position="64"/>
    </location>
</feature>
<dbReference type="InterPro" id="IPR005576">
    <property type="entry name" value="Rpb7-like_N"/>
</dbReference>
<feature type="domain" description="RNA polymerase III subunit Rpc25" evidence="8">
    <location>
        <begin position="83"/>
        <end position="220"/>
    </location>
</feature>
<proteinExistence type="inferred from homology"/>
<name>A0A6G1GKI7_9PEZI</name>
<keyword evidence="5 6" id="KW-0539">Nucleus</keyword>
<evidence type="ECO:0000313" key="10">
    <source>
        <dbReference type="Proteomes" id="UP000800041"/>
    </source>
</evidence>
<dbReference type="Gene3D" id="2.40.50.140">
    <property type="entry name" value="Nucleic acid-binding proteins"/>
    <property type="match status" value="1"/>
</dbReference>
<keyword evidence="10" id="KW-1185">Reference proteome</keyword>
<dbReference type="Gene3D" id="3.30.1490.120">
    <property type="entry name" value="RNA polymerase Rpb7-like, N-terminal domain"/>
    <property type="match status" value="1"/>
</dbReference>
<dbReference type="OrthoDB" id="10256606at2759"/>
<protein>
    <recommendedName>
        <fullName evidence="6">DNA-directed RNA polymerase subunit</fullName>
    </recommendedName>
</protein>
<dbReference type="InterPro" id="IPR045113">
    <property type="entry name" value="Rpb7-like"/>
</dbReference>
<evidence type="ECO:0000256" key="5">
    <source>
        <dbReference type="ARBA" id="ARBA00023242"/>
    </source>
</evidence>
<evidence type="ECO:0000256" key="3">
    <source>
        <dbReference type="ARBA" id="ARBA00022478"/>
    </source>
</evidence>
<evidence type="ECO:0000256" key="4">
    <source>
        <dbReference type="ARBA" id="ARBA00023163"/>
    </source>
</evidence>
<dbReference type="GO" id="GO:0006384">
    <property type="term" value="P:transcription initiation at RNA polymerase III promoter"/>
    <property type="evidence" value="ECO:0007669"/>
    <property type="project" value="TreeGrafter"/>
</dbReference>
<sequence length="235" mass="26724">MFNIAVIEDLVEIPPVEFTRKTRDVVEDQINAKYCNKIVQNVGLCIRFYDLLTASDGLITPGKGTVHVIVKFRLLVFRPHIGEILEGTIAENGPEGIFIHVNFFIDIFVPAPTNLFEDCTYLREENVWTWGEGEDAVYFDVGERCRFRVETEQWNFAHSKTGSQQAELEHNALSRFRANFQGNTEVVANEPSGVTKKLKRSPYVVIASMQQPGLGCRLWWEAEDDEPEQEPGATE</sequence>
<comment type="function">
    <text evidence="6">DNA-dependent RNA polymerase which catalyzes the transcription of DNA into RNA using the four ribonucleoside triphosphates as substrates.</text>
</comment>
<dbReference type="Proteomes" id="UP000800041">
    <property type="component" value="Unassembled WGS sequence"/>
</dbReference>
<dbReference type="GO" id="GO:0005666">
    <property type="term" value="C:RNA polymerase III complex"/>
    <property type="evidence" value="ECO:0007669"/>
    <property type="project" value="TreeGrafter"/>
</dbReference>
<dbReference type="Pfam" id="PF03876">
    <property type="entry name" value="SHS2_Rpb7-N"/>
    <property type="match status" value="1"/>
</dbReference>
<dbReference type="SUPFAM" id="SSF88798">
    <property type="entry name" value="N-terminal, heterodimerisation domain of RBP7 (RpoE)"/>
    <property type="match status" value="1"/>
</dbReference>
<reference evidence="9" key="1">
    <citation type="journal article" date="2020" name="Stud. Mycol.">
        <title>101 Dothideomycetes genomes: a test case for predicting lifestyles and emergence of pathogens.</title>
        <authorList>
            <person name="Haridas S."/>
            <person name="Albert R."/>
            <person name="Binder M."/>
            <person name="Bloem J."/>
            <person name="Labutti K."/>
            <person name="Salamov A."/>
            <person name="Andreopoulos B."/>
            <person name="Baker S."/>
            <person name="Barry K."/>
            <person name="Bills G."/>
            <person name="Bluhm B."/>
            <person name="Cannon C."/>
            <person name="Castanera R."/>
            <person name="Culley D."/>
            <person name="Daum C."/>
            <person name="Ezra D."/>
            <person name="Gonzalez J."/>
            <person name="Henrissat B."/>
            <person name="Kuo A."/>
            <person name="Liang C."/>
            <person name="Lipzen A."/>
            <person name="Lutzoni F."/>
            <person name="Magnuson J."/>
            <person name="Mondo S."/>
            <person name="Nolan M."/>
            <person name="Ohm R."/>
            <person name="Pangilinan J."/>
            <person name="Park H.-J."/>
            <person name="Ramirez L."/>
            <person name="Alfaro M."/>
            <person name="Sun H."/>
            <person name="Tritt A."/>
            <person name="Yoshinaga Y."/>
            <person name="Zwiers L.-H."/>
            <person name="Turgeon B."/>
            <person name="Goodwin S."/>
            <person name="Spatafora J."/>
            <person name="Crous P."/>
            <person name="Grigoriev I."/>
        </authorList>
    </citation>
    <scope>NUCLEOTIDE SEQUENCE</scope>
    <source>
        <strain evidence="9">CBS 113979</strain>
    </source>
</reference>
<keyword evidence="3 6" id="KW-0240">DNA-directed RNA polymerase</keyword>
<dbReference type="InterPro" id="IPR013238">
    <property type="entry name" value="RNA_pol_III_Rbc25"/>
</dbReference>
<gene>
    <name evidence="9" type="ORF">K402DRAFT_235485</name>
</gene>
<dbReference type="GO" id="GO:0055029">
    <property type="term" value="C:nuclear DNA-directed RNA polymerase complex"/>
    <property type="evidence" value="ECO:0007669"/>
    <property type="project" value="UniProtKB-ARBA"/>
</dbReference>
<comment type="similarity">
    <text evidence="2">Belongs to the eukaryotic RPB7/RPC8 RNA polymerase subunit family.</text>
</comment>
<evidence type="ECO:0000259" key="7">
    <source>
        <dbReference type="Pfam" id="PF03876"/>
    </source>
</evidence>
<organism evidence="9 10">
    <name type="scientific">Aulographum hederae CBS 113979</name>
    <dbReference type="NCBI Taxonomy" id="1176131"/>
    <lineage>
        <taxon>Eukaryota</taxon>
        <taxon>Fungi</taxon>
        <taxon>Dikarya</taxon>
        <taxon>Ascomycota</taxon>
        <taxon>Pezizomycotina</taxon>
        <taxon>Dothideomycetes</taxon>
        <taxon>Pleosporomycetidae</taxon>
        <taxon>Aulographales</taxon>
        <taxon>Aulographaceae</taxon>
    </lineage>
</organism>
<comment type="subcellular location">
    <subcellularLocation>
        <location evidence="1 6">Nucleus</location>
    </subcellularLocation>
</comment>